<name>A0A0H4PWU7_9BACT</name>
<dbReference type="OrthoDB" id="305351at2"/>
<organism evidence="9 10">
    <name type="scientific">Cyclobacterium amurskyense</name>
    <dbReference type="NCBI Taxonomy" id="320787"/>
    <lineage>
        <taxon>Bacteria</taxon>
        <taxon>Pseudomonadati</taxon>
        <taxon>Bacteroidota</taxon>
        <taxon>Cytophagia</taxon>
        <taxon>Cytophagales</taxon>
        <taxon>Cyclobacteriaceae</taxon>
        <taxon>Cyclobacterium</taxon>
    </lineage>
</organism>
<evidence type="ECO:0000256" key="1">
    <source>
        <dbReference type="ARBA" id="ARBA00004127"/>
    </source>
</evidence>
<keyword evidence="2" id="KW-0813">Transport</keyword>
<evidence type="ECO:0000256" key="2">
    <source>
        <dbReference type="ARBA" id="ARBA00022448"/>
    </source>
</evidence>
<dbReference type="PANTHER" id="PTHR31563:SF10">
    <property type="entry name" value="ION CHANNEL POLLUX-RELATED"/>
    <property type="match status" value="1"/>
</dbReference>
<dbReference type="Pfam" id="PF06241">
    <property type="entry name" value="Castor_Poll_mid"/>
    <property type="match status" value="1"/>
</dbReference>
<keyword evidence="5" id="KW-0406">Ion transport</keyword>
<evidence type="ECO:0000313" key="10">
    <source>
        <dbReference type="Proteomes" id="UP000036520"/>
    </source>
</evidence>
<proteinExistence type="predicted"/>
<dbReference type="InterPro" id="IPR044849">
    <property type="entry name" value="CASTOR/POLLUX/SYM8-like"/>
</dbReference>
<reference evidence="9 10" key="1">
    <citation type="submission" date="2015-07" db="EMBL/GenBank/DDBJ databases">
        <authorList>
            <person name="Kim K.M."/>
        </authorList>
    </citation>
    <scope>NUCLEOTIDE SEQUENCE [LARGE SCALE GENOMIC DNA]</scope>
    <source>
        <strain evidence="9 10">KCTC 12363</strain>
    </source>
</reference>
<dbReference type="GO" id="GO:0006811">
    <property type="term" value="P:monoatomic ion transport"/>
    <property type="evidence" value="ECO:0007669"/>
    <property type="project" value="UniProtKB-KW"/>
</dbReference>
<evidence type="ECO:0000256" key="5">
    <source>
        <dbReference type="ARBA" id="ARBA00023065"/>
    </source>
</evidence>
<dbReference type="Proteomes" id="UP000036520">
    <property type="component" value="Chromosome"/>
</dbReference>
<dbReference type="EMBL" id="CP012040">
    <property type="protein sequence ID" value="AKP52842.1"/>
    <property type="molecule type" value="Genomic_DNA"/>
</dbReference>
<keyword evidence="6 7" id="KW-0472">Membrane</keyword>
<evidence type="ECO:0000256" key="6">
    <source>
        <dbReference type="ARBA" id="ARBA00023136"/>
    </source>
</evidence>
<evidence type="ECO:0000259" key="8">
    <source>
        <dbReference type="Pfam" id="PF06241"/>
    </source>
</evidence>
<dbReference type="KEGG" id="camu:CA2015_3454"/>
<feature type="transmembrane region" description="Helical" evidence="7">
    <location>
        <begin position="28"/>
        <end position="47"/>
    </location>
</feature>
<evidence type="ECO:0000313" key="9">
    <source>
        <dbReference type="EMBL" id="AKP52842.1"/>
    </source>
</evidence>
<evidence type="ECO:0000256" key="3">
    <source>
        <dbReference type="ARBA" id="ARBA00022692"/>
    </source>
</evidence>
<keyword evidence="10" id="KW-1185">Reference proteome</keyword>
<feature type="transmembrane region" description="Helical" evidence="7">
    <location>
        <begin position="83"/>
        <end position="107"/>
    </location>
</feature>
<accession>A0A0H4PWU7</accession>
<keyword evidence="3 7" id="KW-0812">Transmembrane</keyword>
<gene>
    <name evidence="9" type="ORF">CA2015_3454</name>
</gene>
<dbReference type="PATRIC" id="fig|320787.5.peg.3776"/>
<dbReference type="STRING" id="320787.CA2015_3454"/>
<dbReference type="PANTHER" id="PTHR31563">
    <property type="entry name" value="ION CHANNEL POLLUX-RELATED"/>
    <property type="match status" value="1"/>
</dbReference>
<dbReference type="AlphaFoldDB" id="A0A0H4PWU7"/>
<dbReference type="Gene3D" id="3.40.50.720">
    <property type="entry name" value="NAD(P)-binding Rossmann-like Domain"/>
    <property type="match status" value="2"/>
</dbReference>
<evidence type="ECO:0000256" key="4">
    <source>
        <dbReference type="ARBA" id="ARBA00022989"/>
    </source>
</evidence>
<sequence>MRLKRPRIRRKILFTLERQLVKGAQYQLLVVAALIGMISIIGGLLVIPTDTPSQSLGEAVWWAFLRLTDPGYLGDDEGNWRRFISTLLTIAGYVIFLGSLVAIITTWMNRKIRHLEQGLTPVTANNHLVILGWSNRTIHIAAEIFQSSGRLKRMFEKFNIKKLKLIVLSEEVGPFQMQELKDNPMIGRRAHEIILRTGVAIDREHLRRVDALNAAVIIIPSLAYDRKELINPDVETIKCLLSLNAEARQFNFTTLPYVIAEIQDDHKINAAFRSYSGPLEIIGSNAIISRLMAQNIRHPGLSQVYNELLSQLVKNNIFTQEFPETINHPIWAVKKAFTKAIVLGIVREENDTFIPYLNTDENEVLKEKDQLILIARNFSDLELDMDLIEKDRVHLPKKKALTVEEQTGVIRILILGWNEHVPSLIEELTTYEDESYYIRIVSLKPLQERKKDFGMVNEEHERIVIDHVVADYIRESVIKRIEAETFEHILMVSSDRMEEEEEADARTMVGFVLLEEVLEKSVKSPSILLELADPSNESLLKPFQSEVIISPMILSHLLASIAMQRELYSIYNELFTVGGPEIIFRSIEEYGIKVPMATFSELESQASSYGETALGVFMQGEKGKRLVLNPSKDESINLSEIDSLVILTTVY</sequence>
<dbReference type="RefSeq" id="WP_048643017.1">
    <property type="nucleotide sequence ID" value="NZ_CP012040.1"/>
</dbReference>
<feature type="domain" description="CASTOR/POLLUX/SYM8 ion channel conserved" evidence="8">
    <location>
        <begin position="286"/>
        <end position="377"/>
    </location>
</feature>
<protein>
    <submittedName>
        <fullName evidence="9">Potassium voltage-gated channel subfamily KQT</fullName>
    </submittedName>
</protein>
<evidence type="ECO:0000256" key="7">
    <source>
        <dbReference type="SAM" id="Phobius"/>
    </source>
</evidence>
<comment type="subcellular location">
    <subcellularLocation>
        <location evidence="1">Endomembrane system</location>
        <topology evidence="1">Multi-pass membrane protein</topology>
    </subcellularLocation>
</comment>
<dbReference type="InterPro" id="IPR010420">
    <property type="entry name" value="CASTOR/POLLUX/SYM8_dom"/>
</dbReference>
<keyword evidence="4 7" id="KW-1133">Transmembrane helix</keyword>
<dbReference type="GO" id="GO:0012505">
    <property type="term" value="C:endomembrane system"/>
    <property type="evidence" value="ECO:0007669"/>
    <property type="project" value="UniProtKB-SubCell"/>
</dbReference>